<keyword evidence="1" id="KW-0472">Membrane</keyword>
<feature type="transmembrane region" description="Helical" evidence="1">
    <location>
        <begin position="360"/>
        <end position="382"/>
    </location>
</feature>
<evidence type="ECO:0000256" key="1">
    <source>
        <dbReference type="SAM" id="Phobius"/>
    </source>
</evidence>
<dbReference type="Proteomes" id="UP000823851">
    <property type="component" value="Unassembled WGS sequence"/>
</dbReference>
<keyword evidence="1" id="KW-1133">Transmembrane helix</keyword>
<feature type="transmembrane region" description="Helical" evidence="1">
    <location>
        <begin position="288"/>
        <end position="307"/>
    </location>
</feature>
<proteinExistence type="predicted"/>
<keyword evidence="1" id="KW-0812">Transmembrane</keyword>
<dbReference type="EMBL" id="DWUW01000337">
    <property type="protein sequence ID" value="HJD32591.1"/>
    <property type="molecule type" value="Genomic_DNA"/>
</dbReference>
<feature type="transmembrane region" description="Helical" evidence="1">
    <location>
        <begin position="15"/>
        <end position="35"/>
    </location>
</feature>
<dbReference type="Pfam" id="PF19528">
    <property type="entry name" value="DUF6056"/>
    <property type="match status" value="1"/>
</dbReference>
<evidence type="ECO:0000313" key="2">
    <source>
        <dbReference type="EMBL" id="HJD32591.1"/>
    </source>
</evidence>
<name>A0A9D2TZR2_9FIRM</name>
<comment type="caution">
    <text evidence="2">The sequence shown here is derived from an EMBL/GenBank/DDBJ whole genome shotgun (WGS) entry which is preliminary data.</text>
</comment>
<dbReference type="InterPro" id="IPR045691">
    <property type="entry name" value="DUF6056"/>
</dbReference>
<organism evidence="2 3">
    <name type="scientific">Candidatus Eisenbergiella stercorigallinarum</name>
    <dbReference type="NCBI Taxonomy" id="2838557"/>
    <lineage>
        <taxon>Bacteria</taxon>
        <taxon>Bacillati</taxon>
        <taxon>Bacillota</taxon>
        <taxon>Clostridia</taxon>
        <taxon>Lachnospirales</taxon>
        <taxon>Lachnospiraceae</taxon>
        <taxon>Eisenbergiella</taxon>
    </lineage>
</organism>
<feature type="transmembrane region" description="Helical" evidence="1">
    <location>
        <begin position="192"/>
        <end position="225"/>
    </location>
</feature>
<protein>
    <submittedName>
        <fullName evidence="2">DUF423 domain-containing protein</fullName>
    </submittedName>
</protein>
<dbReference type="AlphaFoldDB" id="A0A9D2TZR2"/>
<feature type="transmembrane region" description="Helical" evidence="1">
    <location>
        <begin position="231"/>
        <end position="250"/>
    </location>
</feature>
<feature type="transmembrane region" description="Helical" evidence="1">
    <location>
        <begin position="319"/>
        <end position="340"/>
    </location>
</feature>
<evidence type="ECO:0000313" key="3">
    <source>
        <dbReference type="Proteomes" id="UP000823851"/>
    </source>
</evidence>
<accession>A0A9D2TZR2</accession>
<feature type="transmembrane region" description="Helical" evidence="1">
    <location>
        <begin position="99"/>
        <end position="123"/>
    </location>
</feature>
<sequence length="511" mass="57435">MKRLQKMIEKWNNKVFAWGAALAFFLSMLPIWYLAFYARPSGDDYGYSALTHAAWMDTHSLIEVLRAAAQTVVNNYNSWNGDWATTFLFSLMPEVFVPWSFWIVPFLMTGAVIAATGVFMYEICVKVMKLPGEDCVIYTALLLLTAYQFIPSTAIGMYWYVGAVHYMLPHAAGLLGIAWMSSWLQTGRGSRLILVAVCAFFVGGSSYFTSLLLLMVFAAVLVLGWNRKRGRVLALLIPFLICLIGFVIQCKSPGNTARGGEDFGFSGSLAVYTVAESLRRGILTIGSYASEKTFSFVMLFVIALFGLESMDRVTEKEKFSFPFPLLFVVAMFGCFSAMFAPEVYSERFDSIGISLGPATVRWFVFLPAAAFTVLYCEGWILARMKRRRAEAGNATGRVLGDGYRFKVLLPGLLLAVLFLLFDREWMRTCVDRQAVEYVASGQAEDFRDQIASQMEILLDDTVKEAYLCPINPEQGPLMHMPVTTDENAFTNWVVKNFYRKDKVVMVEPEDT</sequence>
<reference evidence="2" key="2">
    <citation type="submission" date="2021-04" db="EMBL/GenBank/DDBJ databases">
        <authorList>
            <person name="Gilroy R."/>
        </authorList>
    </citation>
    <scope>NUCLEOTIDE SEQUENCE</scope>
    <source>
        <strain evidence="2">ChiHjej8B7-25341</strain>
    </source>
</reference>
<feature type="transmembrane region" description="Helical" evidence="1">
    <location>
        <begin position="403"/>
        <end position="421"/>
    </location>
</feature>
<reference evidence="2" key="1">
    <citation type="journal article" date="2021" name="PeerJ">
        <title>Extensive microbial diversity within the chicken gut microbiome revealed by metagenomics and culture.</title>
        <authorList>
            <person name="Gilroy R."/>
            <person name="Ravi A."/>
            <person name="Getino M."/>
            <person name="Pursley I."/>
            <person name="Horton D.L."/>
            <person name="Alikhan N.F."/>
            <person name="Baker D."/>
            <person name="Gharbi K."/>
            <person name="Hall N."/>
            <person name="Watson M."/>
            <person name="Adriaenssens E.M."/>
            <person name="Foster-Nyarko E."/>
            <person name="Jarju S."/>
            <person name="Secka A."/>
            <person name="Antonio M."/>
            <person name="Oren A."/>
            <person name="Chaudhuri R.R."/>
            <person name="La Ragione R."/>
            <person name="Hildebrand F."/>
            <person name="Pallen M.J."/>
        </authorList>
    </citation>
    <scope>NUCLEOTIDE SEQUENCE</scope>
    <source>
        <strain evidence="2">ChiHjej8B7-25341</strain>
    </source>
</reference>
<gene>
    <name evidence="2" type="ORF">H9912_11735</name>
</gene>